<accession>A0A6A8M9V2</accession>
<organism evidence="1">
    <name type="scientific">Baileyella intestinalis</name>
    <dbReference type="NCBI Taxonomy" id="2606709"/>
    <lineage>
        <taxon>Bacteria</taxon>
        <taxon>Bacillati</taxon>
        <taxon>Bacillota</taxon>
        <taxon>Clostridia</taxon>
        <taxon>Peptostreptococcales</taxon>
        <taxon>Anaerovoracaceae</taxon>
        <taxon>Baileyella</taxon>
    </lineage>
</organism>
<dbReference type="InterPro" id="IPR001920">
    <property type="entry name" value="Asp/Glu_race"/>
</dbReference>
<comment type="caution">
    <text evidence="1">The sequence shown here is derived from an EMBL/GenBank/DDBJ whole genome shotgun (WGS) entry which is preliminary data.</text>
</comment>
<protein>
    <submittedName>
        <fullName evidence="1">Aspartate/glutamate racemase family protein</fullName>
    </submittedName>
</protein>
<reference evidence="1" key="1">
    <citation type="submission" date="2019-09" db="EMBL/GenBank/DDBJ databases">
        <title>In-depth cultivation of the pig gut microbiome towards novel bacterial diversity and tailored functional studies.</title>
        <authorList>
            <person name="Wylensek D."/>
            <person name="Hitch T.C.A."/>
            <person name="Clavel T."/>
        </authorList>
    </citation>
    <scope>NUCLEOTIDE SEQUENCE</scope>
    <source>
        <strain evidence="1">RF-744-FAT-WT-3</strain>
    </source>
</reference>
<sequence>MKSNIRYGYLDEYSDQVTVSMKRGQNIAGWPIGIIYIDDVYYPMMPGNIVNGYTFDFPVRLKAVEGLDIPNLFNCGDQVHDAILDACRTLEREGIRAISSACGFFGNYHRQIADEIDIPVALSSLVQLPWIETLLKPSQKIGVLTADETSITPRLYESCGISPQLQERLVVRGLGKEKEFSCILEGRGEFHNGKVKEELLEKTREIMASDDVGAILLECSDMPPYAYAIQAEAGVPVFDFTTLIRWMHSAVTQTPYRGFI</sequence>
<dbReference type="Gene3D" id="3.40.50.1860">
    <property type="match status" value="2"/>
</dbReference>
<dbReference type="RefSeq" id="WP_154572446.1">
    <property type="nucleotide sequence ID" value="NZ_JAQDDW010000014.1"/>
</dbReference>
<dbReference type="EMBL" id="VUNB01000004">
    <property type="protein sequence ID" value="MST68969.1"/>
    <property type="molecule type" value="Genomic_DNA"/>
</dbReference>
<dbReference type="Pfam" id="PF01177">
    <property type="entry name" value="Asp_Glu_race"/>
    <property type="match status" value="1"/>
</dbReference>
<gene>
    <name evidence="1" type="ORF">FYJ66_05115</name>
</gene>
<dbReference type="NCBIfam" id="NF005679">
    <property type="entry name" value="PRK07475.1"/>
    <property type="match status" value="1"/>
</dbReference>
<dbReference type="InterPro" id="IPR015942">
    <property type="entry name" value="Asp/Glu/hydantoin_racemase"/>
</dbReference>
<dbReference type="AlphaFoldDB" id="A0A6A8M9V2"/>
<name>A0A6A8M9V2_9FIRM</name>
<dbReference type="GO" id="GO:0047661">
    <property type="term" value="F:amino-acid racemase activity"/>
    <property type="evidence" value="ECO:0007669"/>
    <property type="project" value="InterPro"/>
</dbReference>
<proteinExistence type="predicted"/>
<evidence type="ECO:0000313" key="1">
    <source>
        <dbReference type="EMBL" id="MST68969.1"/>
    </source>
</evidence>